<proteinExistence type="inferred from homology"/>
<dbReference type="InterPro" id="IPR039158">
    <property type="entry name" value="SLC25A46"/>
</dbReference>
<dbReference type="Gene3D" id="1.50.40.10">
    <property type="entry name" value="Mitochondrial carrier domain"/>
    <property type="match status" value="2"/>
</dbReference>
<evidence type="ECO:0000256" key="11">
    <source>
        <dbReference type="RuleBase" id="RU000488"/>
    </source>
</evidence>
<keyword evidence="3 11" id="KW-0813">Transport</keyword>
<dbReference type="InParanoid" id="A0A1W4WQ62"/>
<evidence type="ECO:0000256" key="1">
    <source>
        <dbReference type="ARBA" id="ARBA00004374"/>
    </source>
</evidence>
<protein>
    <submittedName>
        <fullName evidence="14">Solute carrier family 25 member 46</fullName>
    </submittedName>
</protein>
<dbReference type="OrthoDB" id="2403262at2759"/>
<dbReference type="FunCoup" id="A0A1W4WQ62">
    <property type="interactions" value="894"/>
</dbReference>
<feature type="repeat" description="Solcar" evidence="10">
    <location>
        <begin position="311"/>
        <end position="414"/>
    </location>
</feature>
<dbReference type="Proteomes" id="UP000192223">
    <property type="component" value="Unplaced"/>
</dbReference>
<evidence type="ECO:0000256" key="10">
    <source>
        <dbReference type="PROSITE-ProRule" id="PRU00282"/>
    </source>
</evidence>
<keyword evidence="9 10" id="KW-0472">Membrane</keyword>
<dbReference type="PANTHER" id="PTHR21252">
    <property type="entry name" value="TB1 PROTEIN-RELATED"/>
    <property type="match status" value="1"/>
</dbReference>
<accession>A0A1W4WQ62</accession>
<sequence>MDSMDDINQRGKQPKLGLGRLERYYGPYNFEENDPEIRGWKDKSSDSNNYYTRRQNYKYLSEDEDFEVQDIVNRSFSSRTPPIHSEEDNALMKYVGAGVSLASLITENLLNHPFVVLRRQCQVNNVSRRYHLIPVTLVPVIIQIHRSQGLTTLWKGIGSVLLVRGMTLGVEDLISKLTLWPKDIDWEEVTCKSFFKHILLKCCSTAVITPFYSASLVETVQSEIASEKPGFFDVFREGVLRMFTWGSGFKGRMLPIWILILPTVILTVSRYLAHIGLKRGASRFLTLFSERKFKYTGVRPKESLTMHTRRLELETEMNASFIALVVADTIFYPLETVVHRIHLQGTRTIIDNLENGKTVLAILTNYGGSIDCYEKCIEMETPAGLYKGYGALILQYTAHIALIKFTHFVFMQVADIIRKTRNSKGKQV</sequence>
<evidence type="ECO:0000256" key="2">
    <source>
        <dbReference type="ARBA" id="ARBA00006375"/>
    </source>
</evidence>
<keyword evidence="13" id="KW-1185">Reference proteome</keyword>
<dbReference type="InterPro" id="IPR023395">
    <property type="entry name" value="MCP_dom_sf"/>
</dbReference>
<dbReference type="GO" id="GO:0005741">
    <property type="term" value="C:mitochondrial outer membrane"/>
    <property type="evidence" value="ECO:0007669"/>
    <property type="project" value="UniProtKB-SubCell"/>
</dbReference>
<organism evidence="13 14">
    <name type="scientific">Agrilus planipennis</name>
    <name type="common">Emerald ash borer</name>
    <name type="synonym">Agrilus marcopoli</name>
    <dbReference type="NCBI Taxonomy" id="224129"/>
    <lineage>
        <taxon>Eukaryota</taxon>
        <taxon>Metazoa</taxon>
        <taxon>Ecdysozoa</taxon>
        <taxon>Arthropoda</taxon>
        <taxon>Hexapoda</taxon>
        <taxon>Insecta</taxon>
        <taxon>Pterygota</taxon>
        <taxon>Neoptera</taxon>
        <taxon>Endopterygota</taxon>
        <taxon>Coleoptera</taxon>
        <taxon>Polyphaga</taxon>
        <taxon>Elateriformia</taxon>
        <taxon>Buprestoidea</taxon>
        <taxon>Buprestidae</taxon>
        <taxon>Agrilinae</taxon>
        <taxon>Agrilus</taxon>
    </lineage>
</organism>
<dbReference type="AlphaFoldDB" id="A0A1W4WQ62"/>
<evidence type="ECO:0000256" key="6">
    <source>
        <dbReference type="ARBA" id="ARBA00022787"/>
    </source>
</evidence>
<keyword evidence="5" id="KW-0677">Repeat</keyword>
<evidence type="ECO:0000313" key="14">
    <source>
        <dbReference type="RefSeq" id="XP_018326051.1"/>
    </source>
</evidence>
<evidence type="ECO:0000256" key="7">
    <source>
        <dbReference type="ARBA" id="ARBA00022989"/>
    </source>
</evidence>
<evidence type="ECO:0000256" key="8">
    <source>
        <dbReference type="ARBA" id="ARBA00023128"/>
    </source>
</evidence>
<dbReference type="RefSeq" id="XP_018326051.1">
    <property type="nucleotide sequence ID" value="XM_018470549.1"/>
</dbReference>
<dbReference type="PANTHER" id="PTHR21252:SF2">
    <property type="entry name" value="MITOCHONDRIAL OUTER MEMBRANE PROTEIN SLC25A46"/>
    <property type="match status" value="1"/>
</dbReference>
<reference evidence="14" key="1">
    <citation type="submission" date="2025-08" db="UniProtKB">
        <authorList>
            <consortium name="RefSeq"/>
        </authorList>
    </citation>
    <scope>IDENTIFICATION</scope>
    <source>
        <tissue evidence="14">Entire body</tissue>
    </source>
</reference>
<dbReference type="STRING" id="224129.A0A1W4WQ62"/>
<evidence type="ECO:0000313" key="13">
    <source>
        <dbReference type="Proteomes" id="UP000192223"/>
    </source>
</evidence>
<dbReference type="SUPFAM" id="SSF103506">
    <property type="entry name" value="Mitochondrial carrier"/>
    <property type="match status" value="1"/>
</dbReference>
<name>A0A1W4WQ62_AGRPL</name>
<evidence type="ECO:0000256" key="9">
    <source>
        <dbReference type="ARBA" id="ARBA00023136"/>
    </source>
</evidence>
<evidence type="ECO:0000256" key="4">
    <source>
        <dbReference type="ARBA" id="ARBA00022692"/>
    </source>
</evidence>
<dbReference type="PROSITE" id="PS50920">
    <property type="entry name" value="SOLCAR"/>
    <property type="match status" value="1"/>
</dbReference>
<dbReference type="InterPro" id="IPR018108">
    <property type="entry name" value="MCP_transmembrane"/>
</dbReference>
<comment type="subcellular location">
    <subcellularLocation>
        <location evidence="1">Mitochondrion outer membrane</location>
        <topology evidence="1">Multi-pass membrane protein</topology>
    </subcellularLocation>
</comment>
<keyword evidence="8" id="KW-0496">Mitochondrion</keyword>
<keyword evidence="6" id="KW-1000">Mitochondrion outer membrane</keyword>
<evidence type="ECO:0000256" key="12">
    <source>
        <dbReference type="SAM" id="Phobius"/>
    </source>
</evidence>
<comment type="similarity">
    <text evidence="2 11">Belongs to the mitochondrial carrier (TC 2.A.29) family.</text>
</comment>
<evidence type="ECO:0000256" key="5">
    <source>
        <dbReference type="ARBA" id="ARBA00022737"/>
    </source>
</evidence>
<feature type="transmembrane region" description="Helical" evidence="12">
    <location>
        <begin position="254"/>
        <end position="273"/>
    </location>
</feature>
<gene>
    <name evidence="14" type="primary">LOC108737608</name>
</gene>
<dbReference type="Pfam" id="PF00153">
    <property type="entry name" value="Mito_carr"/>
    <property type="match status" value="1"/>
</dbReference>
<dbReference type="GeneID" id="108737608"/>
<keyword evidence="7 12" id="KW-1133">Transmembrane helix</keyword>
<dbReference type="GO" id="GO:0090149">
    <property type="term" value="P:mitochondrial membrane fission"/>
    <property type="evidence" value="ECO:0007669"/>
    <property type="project" value="InterPro"/>
</dbReference>
<keyword evidence="4 10" id="KW-0812">Transmembrane</keyword>
<dbReference type="KEGG" id="apln:108737608"/>
<evidence type="ECO:0000256" key="3">
    <source>
        <dbReference type="ARBA" id="ARBA00022448"/>
    </source>
</evidence>